<dbReference type="GO" id="GO:0045900">
    <property type="term" value="P:negative regulation of translational elongation"/>
    <property type="evidence" value="ECO:0007669"/>
    <property type="project" value="TreeGrafter"/>
</dbReference>
<dbReference type="CDD" id="cd00552">
    <property type="entry name" value="RaiA"/>
    <property type="match status" value="1"/>
</dbReference>
<dbReference type="Pfam" id="PF02482">
    <property type="entry name" value="Ribosomal_S30AE"/>
    <property type="match status" value="1"/>
</dbReference>
<comment type="subunit">
    <text evidence="3">Interacts with 100S ribosomes.</text>
</comment>
<dbReference type="Pfam" id="PF16321">
    <property type="entry name" value="Ribosom_S30AE_C"/>
    <property type="match status" value="1"/>
</dbReference>
<dbReference type="InterPro" id="IPR034694">
    <property type="entry name" value="HPF_long/plastid"/>
</dbReference>
<dbReference type="FunFam" id="3.30.505.50:FF:000001">
    <property type="entry name" value="Ribosome hibernation promoting factor"/>
    <property type="match status" value="1"/>
</dbReference>
<dbReference type="InterPro" id="IPR050574">
    <property type="entry name" value="HPF/YfiA_ribosome-assoc"/>
</dbReference>
<evidence type="ECO:0000259" key="4">
    <source>
        <dbReference type="Pfam" id="PF16321"/>
    </source>
</evidence>
<comment type="caution">
    <text evidence="5">The sequence shown here is derived from an EMBL/GenBank/DDBJ whole genome shotgun (WGS) entry which is preliminary data.</text>
</comment>
<feature type="domain" description="Sigma 54 modulation/S30EA ribosomal protein C-terminal" evidence="4">
    <location>
        <begin position="135"/>
        <end position="189"/>
    </location>
</feature>
<dbReference type="NCBIfam" id="TIGR00741">
    <property type="entry name" value="yfiA"/>
    <property type="match status" value="1"/>
</dbReference>
<dbReference type="PANTHER" id="PTHR33231:SF1">
    <property type="entry name" value="30S RIBOSOMAL PROTEIN"/>
    <property type="match status" value="1"/>
</dbReference>
<dbReference type="AlphaFoldDB" id="A0A6L2ZT68"/>
<dbReference type="InterPro" id="IPR032528">
    <property type="entry name" value="Ribosom_S30AE_C"/>
</dbReference>
<dbReference type="EMBL" id="BLXU01000001">
    <property type="protein sequence ID" value="GFO50905.1"/>
    <property type="molecule type" value="Genomic_DNA"/>
</dbReference>
<dbReference type="Proteomes" id="UP000504756">
    <property type="component" value="Unassembled WGS sequence"/>
</dbReference>
<evidence type="ECO:0000256" key="3">
    <source>
        <dbReference type="HAMAP-Rule" id="MF_00839"/>
    </source>
</evidence>
<evidence type="ECO:0000256" key="2">
    <source>
        <dbReference type="ARBA" id="ARBA00022845"/>
    </source>
</evidence>
<dbReference type="Gene3D" id="3.30.505.50">
    <property type="entry name" value="Sigma 54 modulation/S30EA ribosomal protein, C-terminal domain"/>
    <property type="match status" value="1"/>
</dbReference>
<name>A0A6L2ZT68_9LACT</name>
<comment type="function">
    <text evidence="3">Required for dimerization of active 70S ribosomes into 100S ribosomes in stationary phase; 100S ribosomes are translationally inactive and sometimes present during exponential growth.</text>
</comment>
<gene>
    <name evidence="5" type="primary">ygdA_1</name>
    <name evidence="3" type="synonym">hpf</name>
    <name evidence="5" type="ORF">ikelab_01800</name>
</gene>
<protein>
    <recommendedName>
        <fullName evidence="3">Ribosome hibernation promoting factor</fullName>
        <shortName evidence="3">HPF</shortName>
    </recommendedName>
</protein>
<evidence type="ECO:0000256" key="1">
    <source>
        <dbReference type="ARBA" id="ARBA00022490"/>
    </source>
</evidence>
<dbReference type="InterPro" id="IPR038416">
    <property type="entry name" value="Ribosom_S30AE_C_sf"/>
</dbReference>
<sequence length="193" mass="22135">MKCHGNNLMIKFSIRAENVEITDAIRSYIEDKIGKLNKYFNDGHEVTAYVNIKSYSDKRNKVEVTVPAKNVTLRAENTTLDVLAAIDLVEEKLERQIRKYKTRVNRKSKMNVPTGLAFGDEFAPLDATDEIDEDTVKIVRTKHVDLKPMDAEEAVLQMDMLGHDFYVFLDAYTNRTSVVYRRADKNIGLIETD</sequence>
<evidence type="ECO:0000313" key="5">
    <source>
        <dbReference type="EMBL" id="GFO50905.1"/>
    </source>
</evidence>
<dbReference type="SUPFAM" id="SSF69754">
    <property type="entry name" value="Ribosome binding protein Y (YfiA homologue)"/>
    <property type="match status" value="1"/>
</dbReference>
<dbReference type="InterPro" id="IPR036567">
    <property type="entry name" value="RHF-like"/>
</dbReference>
<comment type="similarity">
    <text evidence="3">Belongs to the HPF/YfiA ribosome-associated protein family. Long HPF subfamily.</text>
</comment>
<accession>A0A6L2ZT68</accession>
<dbReference type="Gene3D" id="3.30.160.100">
    <property type="entry name" value="Ribosome hibernation promotion factor-like"/>
    <property type="match status" value="1"/>
</dbReference>
<proteinExistence type="inferred from homology"/>
<organism evidence="5 6">
    <name type="scientific">Lactococcus garvieae</name>
    <dbReference type="NCBI Taxonomy" id="1363"/>
    <lineage>
        <taxon>Bacteria</taxon>
        <taxon>Bacillati</taxon>
        <taxon>Bacillota</taxon>
        <taxon>Bacilli</taxon>
        <taxon>Lactobacillales</taxon>
        <taxon>Streptococcaceae</taxon>
        <taxon>Lactococcus</taxon>
    </lineage>
</organism>
<keyword evidence="2 3" id="KW-0810">Translation regulation</keyword>
<dbReference type="PANTHER" id="PTHR33231">
    <property type="entry name" value="30S RIBOSOMAL PROTEIN"/>
    <property type="match status" value="1"/>
</dbReference>
<keyword evidence="1 3" id="KW-0963">Cytoplasm</keyword>
<dbReference type="HAMAP" id="MF_00839">
    <property type="entry name" value="HPF"/>
    <property type="match status" value="1"/>
</dbReference>
<dbReference type="GO" id="GO:0043024">
    <property type="term" value="F:ribosomal small subunit binding"/>
    <property type="evidence" value="ECO:0007669"/>
    <property type="project" value="TreeGrafter"/>
</dbReference>
<comment type="subcellular location">
    <subcellularLocation>
        <location evidence="3">Cytoplasm</location>
    </subcellularLocation>
</comment>
<dbReference type="InterPro" id="IPR003489">
    <property type="entry name" value="RHF/RaiA"/>
</dbReference>
<dbReference type="GO" id="GO:0022627">
    <property type="term" value="C:cytosolic small ribosomal subunit"/>
    <property type="evidence" value="ECO:0007669"/>
    <property type="project" value="TreeGrafter"/>
</dbReference>
<evidence type="ECO:0000313" key="6">
    <source>
        <dbReference type="Proteomes" id="UP000504756"/>
    </source>
</evidence>
<reference evidence="5 6" key="1">
    <citation type="submission" date="2020-06" db="EMBL/GenBank/DDBJ databases">
        <title>Draft genome sequence of Lactic acid bacteria from Okinawan-style tofu.</title>
        <authorList>
            <person name="Takara I."/>
            <person name="Ikematsu S."/>
        </authorList>
    </citation>
    <scope>NUCLEOTIDE SEQUENCE [LARGE SCALE GENOMIC DNA]</scope>
    <source>
        <strain evidence="6">lg38</strain>
    </source>
</reference>